<accession>A0A6F8XMC0</accession>
<reference evidence="2 3" key="2">
    <citation type="submission" date="2020-03" db="EMBL/GenBank/DDBJ databases">
        <authorList>
            <person name="Ichikawa N."/>
            <person name="Kimura A."/>
            <person name="Kitahashi Y."/>
            <person name="Uohara A."/>
        </authorList>
    </citation>
    <scope>NUCLEOTIDE SEQUENCE [LARGE SCALE GENOMIC DNA]</scope>
    <source>
        <strain evidence="2 3">NBRC 107702</strain>
    </source>
</reference>
<dbReference type="EMBL" id="AP022870">
    <property type="protein sequence ID" value="BCB74960.1"/>
    <property type="molecule type" value="Genomic_DNA"/>
</dbReference>
<keyword evidence="3" id="KW-1185">Reference proteome</keyword>
<evidence type="ECO:0000313" key="3">
    <source>
        <dbReference type="Proteomes" id="UP000502508"/>
    </source>
</evidence>
<dbReference type="Proteomes" id="UP000502508">
    <property type="component" value="Chromosome"/>
</dbReference>
<dbReference type="InterPro" id="IPR025959">
    <property type="entry name" value="Winged_HTH_dom"/>
</dbReference>
<evidence type="ECO:0000259" key="1">
    <source>
        <dbReference type="Pfam" id="PF13592"/>
    </source>
</evidence>
<proteinExistence type="predicted"/>
<protein>
    <recommendedName>
        <fullName evidence="1">Winged helix-turn helix domain-containing protein</fullName>
    </recommendedName>
</protein>
<sequence length="110" mass="12611">MAYLVRVRYPDGGGLTADGRARREAVRLQAAVRALDEGPAAHGYIEDQRWTLARVAELIVRLFRQRFTLRGVSLLLHRIGFSPQIPRHRPVERDEAAITTWRRGVWPQAK</sequence>
<gene>
    <name evidence="2" type="ORF">Pflav_013700</name>
</gene>
<dbReference type="KEGG" id="pfla:Pflav_013700"/>
<evidence type="ECO:0000313" key="2">
    <source>
        <dbReference type="EMBL" id="BCB74960.1"/>
    </source>
</evidence>
<reference evidence="2 3" key="1">
    <citation type="submission" date="2020-03" db="EMBL/GenBank/DDBJ databases">
        <title>Whole genome shotgun sequence of Phytohabitans flavus NBRC 107702.</title>
        <authorList>
            <person name="Komaki H."/>
            <person name="Tamura T."/>
        </authorList>
    </citation>
    <scope>NUCLEOTIDE SEQUENCE [LARGE SCALE GENOMIC DNA]</scope>
    <source>
        <strain evidence="2 3">NBRC 107702</strain>
    </source>
</reference>
<dbReference type="RefSeq" id="WP_173034513.1">
    <property type="nucleotide sequence ID" value="NZ_AP022870.1"/>
</dbReference>
<name>A0A6F8XMC0_9ACTN</name>
<dbReference type="Pfam" id="PF13592">
    <property type="entry name" value="HTH_33"/>
    <property type="match status" value="1"/>
</dbReference>
<dbReference type="AlphaFoldDB" id="A0A6F8XMC0"/>
<feature type="domain" description="Winged helix-turn helix" evidence="1">
    <location>
        <begin position="46"/>
        <end position="103"/>
    </location>
</feature>
<organism evidence="2 3">
    <name type="scientific">Phytohabitans flavus</name>
    <dbReference type="NCBI Taxonomy" id="1076124"/>
    <lineage>
        <taxon>Bacteria</taxon>
        <taxon>Bacillati</taxon>
        <taxon>Actinomycetota</taxon>
        <taxon>Actinomycetes</taxon>
        <taxon>Micromonosporales</taxon>
        <taxon>Micromonosporaceae</taxon>
    </lineage>
</organism>